<evidence type="ECO:0000313" key="1">
    <source>
        <dbReference type="EMBL" id="QRD02224.1"/>
    </source>
</evidence>
<name>A0A7U2I5B3_PHANO</name>
<organism evidence="1 2">
    <name type="scientific">Phaeosphaeria nodorum (strain SN15 / ATCC MYA-4574 / FGSC 10173)</name>
    <name type="common">Glume blotch fungus</name>
    <name type="synonym">Parastagonospora nodorum</name>
    <dbReference type="NCBI Taxonomy" id="321614"/>
    <lineage>
        <taxon>Eukaryota</taxon>
        <taxon>Fungi</taxon>
        <taxon>Dikarya</taxon>
        <taxon>Ascomycota</taxon>
        <taxon>Pezizomycotina</taxon>
        <taxon>Dothideomycetes</taxon>
        <taxon>Pleosporomycetidae</taxon>
        <taxon>Pleosporales</taxon>
        <taxon>Pleosporineae</taxon>
        <taxon>Phaeosphaeriaceae</taxon>
        <taxon>Parastagonospora</taxon>
    </lineage>
</organism>
<dbReference type="EMBL" id="CP069035">
    <property type="protein sequence ID" value="QRD02224.1"/>
    <property type="molecule type" value="Genomic_DNA"/>
</dbReference>
<accession>A0A7U2I5B3</accession>
<dbReference type="RefSeq" id="XP_001795604.1">
    <property type="nucleotide sequence ID" value="XM_001795552.1"/>
</dbReference>
<evidence type="ECO:0000313" key="2">
    <source>
        <dbReference type="Proteomes" id="UP000663193"/>
    </source>
</evidence>
<keyword evidence="2" id="KW-1185">Reference proteome</keyword>
<dbReference type="VEuPathDB" id="FungiDB:JI435_051950"/>
<dbReference type="AlphaFoldDB" id="A0A7U2I5B3"/>
<sequence length="416" mass="47024">MDEELASHVKLSGKTARPHIPQLRLELSASKRLSLTVPYHISFTFEHESGHEGMPLILEWSTVTHGFKMPGLVLLRHTTVGLESIAVDHSERLDVSRHGPIVVNGWNENLWELDPKGSFTLMSTLPGRYQKLLETDETYTLLWPGAKIALWEYGTVREHMGQELDDKDQPLLLPGGPHITFSTHTENEPWPDRAATEARIGFERANFAEETWRHEQARAKDTFPRASIVERGTNAPVLTLTLECPSKICHGETVEAVVRVTYEAEASARPVTFHTNVFQDNNSYQTGRLKDGNWVNYDDDSGCGYRIMDDPDVLVAVGQSEHFVSLEPGESWTTSQRLGIDWYGVPDDAKYGEVFRYVFCGETLDWWNWGSKAEHEKTVVKLPCFIDGPVTDPKDNDGRPAFIVPISNVVEYTYTK</sequence>
<protein>
    <submittedName>
        <fullName evidence="1">Uncharacterized protein</fullName>
    </submittedName>
</protein>
<proteinExistence type="predicted"/>
<dbReference type="OMA" id="ASNWVEF"/>
<reference evidence="2" key="1">
    <citation type="journal article" date="2021" name="BMC Genomics">
        <title>Chromosome-level genome assembly and manually-curated proteome of model necrotroph Parastagonospora nodorum Sn15 reveals a genome-wide trove of candidate effector homologs, and redundancy of virulence-related functions within an accessory chromosome.</title>
        <authorList>
            <person name="Bertazzoni S."/>
            <person name="Jones D.A.B."/>
            <person name="Phan H.T."/>
            <person name="Tan K.-C."/>
            <person name="Hane J.K."/>
        </authorList>
    </citation>
    <scope>NUCLEOTIDE SEQUENCE [LARGE SCALE GENOMIC DNA]</scope>
    <source>
        <strain evidence="2">SN15 / ATCC MYA-4574 / FGSC 10173)</strain>
    </source>
</reference>
<dbReference type="OrthoDB" id="4323953at2759"/>
<dbReference type="Proteomes" id="UP000663193">
    <property type="component" value="Chromosome 13"/>
</dbReference>
<dbReference type="KEGG" id="pno:SNOG_05195"/>
<gene>
    <name evidence="1" type="ORF">JI435_051950</name>
</gene>